<evidence type="ECO:0000256" key="1">
    <source>
        <dbReference type="ARBA" id="ARBA00022737"/>
    </source>
</evidence>
<dbReference type="PROSITE" id="PS50088">
    <property type="entry name" value="ANK_REPEAT"/>
    <property type="match status" value="3"/>
</dbReference>
<dbReference type="OrthoDB" id="194358at2759"/>
<dbReference type="EMBL" id="JAAGWQ010000090">
    <property type="protein sequence ID" value="KAF5668666.1"/>
    <property type="molecule type" value="Genomic_DNA"/>
</dbReference>
<dbReference type="Pfam" id="PF00023">
    <property type="entry name" value="Ank"/>
    <property type="match status" value="2"/>
</dbReference>
<accession>A0A8H5TCJ7</accession>
<evidence type="ECO:0000256" key="2">
    <source>
        <dbReference type="ARBA" id="ARBA00023043"/>
    </source>
</evidence>
<dbReference type="PROSITE" id="PS50297">
    <property type="entry name" value="ANK_REP_REGION"/>
    <property type="match status" value="1"/>
</dbReference>
<dbReference type="SMART" id="SM00248">
    <property type="entry name" value="ANK"/>
    <property type="match status" value="4"/>
</dbReference>
<evidence type="ECO:0000256" key="3">
    <source>
        <dbReference type="PROSITE-ProRule" id="PRU00023"/>
    </source>
</evidence>
<comment type="caution">
    <text evidence="4">The sequence shown here is derived from an EMBL/GenBank/DDBJ whole genome shotgun (WGS) entry which is preliminary data.</text>
</comment>
<proteinExistence type="predicted"/>
<feature type="repeat" description="ANK" evidence="3">
    <location>
        <begin position="396"/>
        <end position="428"/>
    </location>
</feature>
<dbReference type="InterPro" id="IPR050889">
    <property type="entry name" value="Dendritic_Spine_Reg/Scaffold"/>
</dbReference>
<name>A0A8H5TCJ7_FUSHE</name>
<dbReference type="AlphaFoldDB" id="A0A8H5TCJ7"/>
<keyword evidence="5" id="KW-1185">Reference proteome</keyword>
<dbReference type="PANTHER" id="PTHR24166">
    <property type="entry name" value="ROLLING PEBBLES, ISOFORM B"/>
    <property type="match status" value="1"/>
</dbReference>
<dbReference type="InterPro" id="IPR036770">
    <property type="entry name" value="Ankyrin_rpt-contain_sf"/>
</dbReference>
<sequence>MLRIFSIIAASQRTLTLDEIDVALAVRPSDSYIRQVQHRYHPDIAGYLHDLCGPIIRIWNGTVSFIHQTAIEFLFQSADEPDSTAIQRYYPYKACLDMVEANKHLAEICVVYLTLDDVMTDGPLSDHGKTRNTLNLGGWGFNNQDGLMIKDTKSLNLRKSGKGAGLFDYAAKYWGRHCRLGNATSLSSTISTASSENSVIFNKAIVLCDTSTITFRNWFQLYWNTISAIPQFPDGLTPLMLASHMGLPDVMLALLSADGKLNNENSPMLIPMTTRPHASHLGTADSEGWTALHWAVWNGHGSRINNDAIMVLLQQLHDDDCQCSIHGTPLGSDWHSNNHEYDSDQQCQITKASTAVLDIQDNKGLTPLHWAAADDQADVVRLLLEAGATVDVFDAEDMTPLLLAYENGFTGPVEVLVHYGADLDVPYYAR</sequence>
<dbReference type="Gene3D" id="1.25.40.20">
    <property type="entry name" value="Ankyrin repeat-containing domain"/>
    <property type="match status" value="2"/>
</dbReference>
<evidence type="ECO:0000313" key="4">
    <source>
        <dbReference type="EMBL" id="KAF5668666.1"/>
    </source>
</evidence>
<feature type="repeat" description="ANK" evidence="3">
    <location>
        <begin position="234"/>
        <end position="266"/>
    </location>
</feature>
<feature type="repeat" description="ANK" evidence="3">
    <location>
        <begin position="363"/>
        <end position="395"/>
    </location>
</feature>
<organism evidence="4 5">
    <name type="scientific">Fusarium heterosporum</name>
    <dbReference type="NCBI Taxonomy" id="42747"/>
    <lineage>
        <taxon>Eukaryota</taxon>
        <taxon>Fungi</taxon>
        <taxon>Dikarya</taxon>
        <taxon>Ascomycota</taxon>
        <taxon>Pezizomycotina</taxon>
        <taxon>Sordariomycetes</taxon>
        <taxon>Hypocreomycetidae</taxon>
        <taxon>Hypocreales</taxon>
        <taxon>Nectriaceae</taxon>
        <taxon>Fusarium</taxon>
        <taxon>Fusarium heterosporum species complex</taxon>
    </lineage>
</organism>
<dbReference type="InterPro" id="IPR002110">
    <property type="entry name" value="Ankyrin_rpt"/>
</dbReference>
<gene>
    <name evidence="4" type="ORF">FHETE_5217</name>
</gene>
<reference evidence="4 5" key="1">
    <citation type="submission" date="2020-05" db="EMBL/GenBank/DDBJ databases">
        <title>Identification and distribution of gene clusters putatively required for synthesis of sphingolipid metabolism inhibitors in phylogenetically diverse species of the filamentous fungus Fusarium.</title>
        <authorList>
            <person name="Kim H.-S."/>
            <person name="Busman M."/>
            <person name="Brown D.W."/>
            <person name="Divon H."/>
            <person name="Uhlig S."/>
            <person name="Proctor R.H."/>
        </authorList>
    </citation>
    <scope>NUCLEOTIDE SEQUENCE [LARGE SCALE GENOMIC DNA]</scope>
    <source>
        <strain evidence="4 5">NRRL 20693</strain>
    </source>
</reference>
<dbReference type="SUPFAM" id="SSF48403">
    <property type="entry name" value="Ankyrin repeat"/>
    <property type="match status" value="1"/>
</dbReference>
<keyword evidence="2 3" id="KW-0040">ANK repeat</keyword>
<dbReference type="Proteomes" id="UP000567885">
    <property type="component" value="Unassembled WGS sequence"/>
</dbReference>
<keyword evidence="1" id="KW-0677">Repeat</keyword>
<evidence type="ECO:0000313" key="5">
    <source>
        <dbReference type="Proteomes" id="UP000567885"/>
    </source>
</evidence>
<protein>
    <submittedName>
        <fullName evidence="4">Ankyrin repeat</fullName>
    </submittedName>
</protein>
<dbReference type="PANTHER" id="PTHR24166:SF48">
    <property type="entry name" value="PROTEIN VAPYRIN"/>
    <property type="match status" value="1"/>
</dbReference>
<dbReference type="Pfam" id="PF12796">
    <property type="entry name" value="Ank_2"/>
    <property type="match status" value="1"/>
</dbReference>